<feature type="compositionally biased region" description="Pro residues" evidence="5">
    <location>
        <begin position="1"/>
        <end position="10"/>
    </location>
</feature>
<proteinExistence type="predicted"/>
<name>A0AA91SZN6_CLALS</name>
<dbReference type="EMBL" id="LYUB02000024">
    <property type="protein sequence ID" value="OVF05128.1"/>
    <property type="molecule type" value="Genomic_DNA"/>
</dbReference>
<evidence type="ECO:0000256" key="3">
    <source>
        <dbReference type="ARBA" id="ARBA00022833"/>
    </source>
</evidence>
<feature type="compositionally biased region" description="Low complexity" evidence="5">
    <location>
        <begin position="36"/>
        <end position="46"/>
    </location>
</feature>
<dbReference type="OMA" id="NKCKNLH"/>
<organism evidence="7 8">
    <name type="scientific">Clavispora lusitaniae</name>
    <name type="common">Candida lusitaniae</name>
    <dbReference type="NCBI Taxonomy" id="36911"/>
    <lineage>
        <taxon>Eukaryota</taxon>
        <taxon>Fungi</taxon>
        <taxon>Dikarya</taxon>
        <taxon>Ascomycota</taxon>
        <taxon>Saccharomycotina</taxon>
        <taxon>Pichiomycetes</taxon>
        <taxon>Metschnikowiaceae</taxon>
        <taxon>Clavispora</taxon>
    </lineage>
</organism>
<reference evidence="7 8" key="1">
    <citation type="submission" date="2017-04" db="EMBL/GenBank/DDBJ databases">
        <title>Draft genome of the yeast Clavispora lusitaniae type strain CBS 6936.</title>
        <authorList>
            <person name="Durrens P."/>
            <person name="Klopp C."/>
            <person name="Biteau N."/>
            <person name="Fitton-Ouhabi V."/>
            <person name="Dementhon K."/>
            <person name="Accoceberry I."/>
            <person name="Sherman D.J."/>
            <person name="Noel T."/>
        </authorList>
    </citation>
    <scope>NUCLEOTIDE SEQUENCE [LARGE SCALE GENOMIC DNA]</scope>
    <source>
        <strain evidence="7 8">CBS 6936</strain>
    </source>
</reference>
<evidence type="ECO:0000256" key="2">
    <source>
        <dbReference type="ARBA" id="ARBA00022771"/>
    </source>
</evidence>
<evidence type="ECO:0000256" key="5">
    <source>
        <dbReference type="SAM" id="MobiDB-lite"/>
    </source>
</evidence>
<evidence type="ECO:0000256" key="4">
    <source>
        <dbReference type="PROSITE-ProRule" id="PRU00723"/>
    </source>
</evidence>
<accession>A0AA91SZN6</accession>
<evidence type="ECO:0000313" key="8">
    <source>
        <dbReference type="Proteomes" id="UP000195602"/>
    </source>
</evidence>
<dbReference type="PROSITE" id="PS50103">
    <property type="entry name" value="ZF_C3H1"/>
    <property type="match status" value="1"/>
</dbReference>
<dbReference type="AlphaFoldDB" id="A0AA91SZN6"/>
<feature type="compositionally biased region" description="Basic and acidic residues" evidence="5">
    <location>
        <begin position="21"/>
        <end position="30"/>
    </location>
</feature>
<dbReference type="InterPro" id="IPR019496">
    <property type="entry name" value="NUFIP1_cons_dom"/>
</dbReference>
<dbReference type="Gene3D" id="4.10.1000.10">
    <property type="entry name" value="Zinc finger, CCCH-type"/>
    <property type="match status" value="1"/>
</dbReference>
<feature type="zinc finger region" description="C3H1-type" evidence="4">
    <location>
        <begin position="119"/>
        <end position="147"/>
    </location>
</feature>
<evidence type="ECO:0000313" key="7">
    <source>
        <dbReference type="EMBL" id="OVF05128.1"/>
    </source>
</evidence>
<keyword evidence="2 4" id="KW-0863">Zinc-finger</keyword>
<evidence type="ECO:0000259" key="6">
    <source>
        <dbReference type="PROSITE" id="PS50103"/>
    </source>
</evidence>
<dbReference type="GO" id="GO:0008270">
    <property type="term" value="F:zinc ion binding"/>
    <property type="evidence" value="ECO:0007669"/>
    <property type="project" value="UniProtKB-KW"/>
</dbReference>
<dbReference type="InterPro" id="IPR036855">
    <property type="entry name" value="Znf_CCCH_sf"/>
</dbReference>
<protein>
    <submittedName>
        <fullName evidence="7">Ribosome assembly protein</fullName>
    </submittedName>
</protein>
<feature type="domain" description="C3H1-type" evidence="6">
    <location>
        <begin position="119"/>
        <end position="147"/>
    </location>
</feature>
<dbReference type="KEGG" id="clus:A9F13_24g00253"/>
<gene>
    <name evidence="7" type="ORF">A9F13_24g00253</name>
</gene>
<keyword evidence="3 4" id="KW-0862">Zinc</keyword>
<dbReference type="Proteomes" id="UP000195602">
    <property type="component" value="Unassembled WGS sequence"/>
</dbReference>
<evidence type="ECO:0000256" key="1">
    <source>
        <dbReference type="ARBA" id="ARBA00022723"/>
    </source>
</evidence>
<sequence length="221" mass="24887">MDFSYAPPPLRAKRSGTQSTDLEKRPKLDLFEDLPTHLPNTTPTTAPKTDLDVVEEVHTKKSEPIFIEGTTITLQTEEDIAKWIEERRKNWPTRKNIENKKAQLESKAVAEVPKETPSGHKKQVCKFYARNGKCKFGAKCKNSHEVANSGGHNRSGGNVKSINGIKVNIPQRYTREASEATSGSLFKKLVQRDLFENQNNAVMDFVLYLDAQGIIDRDTSM</sequence>
<dbReference type="SMART" id="SM00356">
    <property type="entry name" value="ZnF_C3H1"/>
    <property type="match status" value="1"/>
</dbReference>
<feature type="region of interest" description="Disordered" evidence="5">
    <location>
        <begin position="1"/>
        <end position="46"/>
    </location>
</feature>
<comment type="caution">
    <text evidence="7">The sequence shown here is derived from an EMBL/GenBank/DDBJ whole genome shotgun (WGS) entry which is preliminary data.</text>
</comment>
<dbReference type="Pfam" id="PF10453">
    <property type="entry name" value="NUFIP1"/>
    <property type="match status" value="1"/>
</dbReference>
<keyword evidence="1 4" id="KW-0479">Metal-binding</keyword>
<dbReference type="InterPro" id="IPR000571">
    <property type="entry name" value="Znf_CCCH"/>
</dbReference>
<dbReference type="Pfam" id="PF00642">
    <property type="entry name" value="zf-CCCH"/>
    <property type="match status" value="1"/>
</dbReference>
<dbReference type="SUPFAM" id="SSF90229">
    <property type="entry name" value="CCCH zinc finger"/>
    <property type="match status" value="1"/>
</dbReference>